<dbReference type="EMBL" id="AP013066">
    <property type="protein sequence ID" value="BAN36832.1"/>
    <property type="molecule type" value="Genomic_DNA"/>
</dbReference>
<evidence type="ECO:0000256" key="14">
    <source>
        <dbReference type="SAM" id="MobiDB-lite"/>
    </source>
</evidence>
<evidence type="ECO:0000256" key="6">
    <source>
        <dbReference type="ARBA" id="ARBA00022692"/>
    </source>
</evidence>
<gene>
    <name evidence="13" type="primary">yidC</name>
    <name evidence="17" type="ORF">SCD_n03033</name>
</gene>
<dbReference type="InterPro" id="IPR001708">
    <property type="entry name" value="YidC/ALB3/OXA1/COX18"/>
</dbReference>
<evidence type="ECO:0000313" key="18">
    <source>
        <dbReference type="Proteomes" id="UP000015559"/>
    </source>
</evidence>
<keyword evidence="6 13" id="KW-0812">Transmembrane</keyword>
<dbReference type="InterPro" id="IPR028055">
    <property type="entry name" value="YidC/Oxa/ALB_C"/>
</dbReference>
<evidence type="ECO:0000256" key="4">
    <source>
        <dbReference type="ARBA" id="ARBA00022448"/>
    </source>
</evidence>
<dbReference type="CDD" id="cd19961">
    <property type="entry name" value="EcYidC-like_peri"/>
    <property type="match status" value="1"/>
</dbReference>
<keyword evidence="18" id="KW-1185">Reference proteome</keyword>
<accession>S6B934</accession>
<dbReference type="GO" id="GO:0005886">
    <property type="term" value="C:plasma membrane"/>
    <property type="evidence" value="ECO:0007669"/>
    <property type="project" value="UniProtKB-SubCell"/>
</dbReference>
<evidence type="ECO:0000256" key="10">
    <source>
        <dbReference type="ARBA" id="ARBA00023186"/>
    </source>
</evidence>
<keyword evidence="7 13" id="KW-0653">Protein transport</keyword>
<dbReference type="GO" id="GO:0015031">
    <property type="term" value="P:protein transport"/>
    <property type="evidence" value="ECO:0007669"/>
    <property type="project" value="UniProtKB-KW"/>
</dbReference>
<dbReference type="GO" id="GO:0051205">
    <property type="term" value="P:protein insertion into membrane"/>
    <property type="evidence" value="ECO:0007669"/>
    <property type="project" value="TreeGrafter"/>
</dbReference>
<evidence type="ECO:0000256" key="7">
    <source>
        <dbReference type="ARBA" id="ARBA00022927"/>
    </source>
</evidence>
<proteinExistence type="inferred from homology"/>
<protein>
    <recommendedName>
        <fullName evidence="3 13">Membrane protein insertase YidC</fullName>
    </recommendedName>
    <alternativeName>
        <fullName evidence="12 13">Foldase YidC</fullName>
    </alternativeName>
    <alternativeName>
        <fullName evidence="11 13">Membrane integrase YidC</fullName>
    </alternativeName>
    <alternativeName>
        <fullName evidence="13">Membrane protein YidC</fullName>
    </alternativeName>
</protein>
<keyword evidence="10 13" id="KW-0143">Chaperone</keyword>
<dbReference type="PANTHER" id="PTHR12428:SF65">
    <property type="entry name" value="CYTOCHROME C OXIDASE ASSEMBLY PROTEIN COX18, MITOCHONDRIAL"/>
    <property type="match status" value="1"/>
</dbReference>
<evidence type="ECO:0000256" key="2">
    <source>
        <dbReference type="ARBA" id="ARBA00010527"/>
    </source>
</evidence>
<organism evidence="17 18">
    <name type="scientific">Sulfuricella denitrificans (strain DSM 22764 / NBRC 105220 / skB26)</name>
    <dbReference type="NCBI Taxonomy" id="1163617"/>
    <lineage>
        <taxon>Bacteria</taxon>
        <taxon>Pseudomonadati</taxon>
        <taxon>Pseudomonadota</taxon>
        <taxon>Betaproteobacteria</taxon>
        <taxon>Nitrosomonadales</taxon>
        <taxon>Sulfuricellaceae</taxon>
        <taxon>Sulfuricella</taxon>
    </lineage>
</organism>
<keyword evidence="8 13" id="KW-1133">Transmembrane helix</keyword>
<dbReference type="OrthoDB" id="9780552at2"/>
<dbReference type="KEGG" id="sdr:SCD_n03033"/>
<dbReference type="InterPro" id="IPR047196">
    <property type="entry name" value="YidC_ALB_C"/>
</dbReference>
<dbReference type="STRING" id="1163617.SCD_n03033"/>
<comment type="function">
    <text evidence="13">Required for the insertion and/or proper folding and/or complex formation of integral membrane proteins into the membrane. Involved in integration of membrane proteins that insert both dependently and independently of the Sec translocase complex, as well as at least some lipoproteins. Aids folding of multispanning membrane proteins.</text>
</comment>
<reference evidence="17 18" key="1">
    <citation type="journal article" date="2012" name="Appl. Environ. Microbiol.">
        <title>Draft genome sequence of a psychrotolerant sulfur-oxidizing bacterium, Sulfuricella denitrificans skB26, and proteomic insights into cold adaptation.</title>
        <authorList>
            <person name="Watanabe T."/>
            <person name="Kojima H."/>
            <person name="Fukui M."/>
        </authorList>
    </citation>
    <scope>NUCLEOTIDE SEQUENCE [LARGE SCALE GENOMIC DNA]</scope>
    <source>
        <strain evidence="18">skB26</strain>
    </source>
</reference>
<dbReference type="Gene3D" id="2.70.98.90">
    <property type="match status" value="1"/>
</dbReference>
<feature type="transmembrane region" description="Helical" evidence="13">
    <location>
        <begin position="352"/>
        <end position="373"/>
    </location>
</feature>
<dbReference type="InterPro" id="IPR028053">
    <property type="entry name" value="Membr_insert_YidC_N"/>
</dbReference>
<dbReference type="PRINTS" id="PR00701">
    <property type="entry name" value="60KDINNERMP"/>
</dbReference>
<dbReference type="HAMAP" id="MF_01810">
    <property type="entry name" value="YidC_type1"/>
    <property type="match status" value="1"/>
</dbReference>
<evidence type="ECO:0000256" key="13">
    <source>
        <dbReference type="HAMAP-Rule" id="MF_01810"/>
    </source>
</evidence>
<dbReference type="NCBIfam" id="TIGR03592">
    <property type="entry name" value="yidC_oxa1_cterm"/>
    <property type="match status" value="1"/>
</dbReference>
<dbReference type="AlphaFoldDB" id="S6B934"/>
<feature type="region of interest" description="Disordered" evidence="14">
    <location>
        <begin position="30"/>
        <end position="65"/>
    </location>
</feature>
<dbReference type="CDD" id="cd20070">
    <property type="entry name" value="5TM_YidC_Alb3"/>
    <property type="match status" value="1"/>
</dbReference>
<dbReference type="GO" id="GO:0032977">
    <property type="term" value="F:membrane insertase activity"/>
    <property type="evidence" value="ECO:0007669"/>
    <property type="project" value="InterPro"/>
</dbReference>
<dbReference type="InterPro" id="IPR038221">
    <property type="entry name" value="YidC_periplasmic_sf"/>
</dbReference>
<name>S6B934_SULDS</name>
<evidence type="ECO:0000256" key="3">
    <source>
        <dbReference type="ARBA" id="ARBA00015325"/>
    </source>
</evidence>
<feature type="domain" description="Membrane insertase YidC N-terminal" evidence="16">
    <location>
        <begin position="69"/>
        <end position="342"/>
    </location>
</feature>
<dbReference type="PRINTS" id="PR01900">
    <property type="entry name" value="YIDCPROTEIN"/>
</dbReference>
<dbReference type="PANTHER" id="PTHR12428">
    <property type="entry name" value="OXA1"/>
    <property type="match status" value="1"/>
</dbReference>
<dbReference type="eggNOG" id="COG0706">
    <property type="taxonomic scope" value="Bacteria"/>
</dbReference>
<evidence type="ECO:0000256" key="5">
    <source>
        <dbReference type="ARBA" id="ARBA00022475"/>
    </source>
</evidence>
<evidence type="ECO:0000256" key="11">
    <source>
        <dbReference type="ARBA" id="ARBA00033245"/>
    </source>
</evidence>
<evidence type="ECO:0000256" key="8">
    <source>
        <dbReference type="ARBA" id="ARBA00022989"/>
    </source>
</evidence>
<sequence length="546" mass="61237">MDTQRLILFIVFSFSVLMLWDTWQKDQHPAPVGQVAQEKAGTSQTPSPTALPADAPAKDFGGPLQSGERVKVQTDLIYAEIDTLGGDVRRLELLKHHDTQDKSKNFVLLEDDPKHLYIAQSGLIGNDLPTHKTLFSNAATQYKLAEGANEIQARLTWVGANGVKVDKIFTFRKGSYVVDVAYEINNGSGTRLEPHAYFQLVRNGQPPLGNPKFVSTYTGFAVYTEKDKFNKISFSDIDKNKASYPKQSDDGWVAMVQHYFLSAWLPANQPREYYAKKLGDDLYDAGVILPVGLIEPGSVKKVTVPLYVGPQEQDHLSKVAPGLNLVVDYGILTVISAPLFWVLAFLNKLVHNWGAAIILLTILIKLAFYPLSAKSYRSMAQMRVLGPKLQKLKEQYGDDRQRLHTAMMELYKTEKVNPLGGCLPVVVQIPVFIALYWALLNSVEMRQAPFMLWIHDLSSPDPFYILPIVMGITMIIQTKLNPTPPDPIQAKVMMVMPIAFSVFFFFFPAGLVLYWVVNNTLSIAQQWYVTHGVEQEKVAAKRHGKH</sequence>
<dbReference type="Pfam" id="PF14849">
    <property type="entry name" value="YidC_periplas"/>
    <property type="match status" value="1"/>
</dbReference>
<feature type="transmembrane region" description="Helical" evidence="13">
    <location>
        <begin position="463"/>
        <end position="480"/>
    </location>
</feature>
<feature type="transmembrane region" description="Helical" evidence="13">
    <location>
        <begin position="326"/>
        <end position="346"/>
    </location>
</feature>
<evidence type="ECO:0000259" key="16">
    <source>
        <dbReference type="Pfam" id="PF14849"/>
    </source>
</evidence>
<dbReference type="NCBIfam" id="NF002352">
    <property type="entry name" value="PRK01318.1-3"/>
    <property type="match status" value="1"/>
</dbReference>
<keyword evidence="4 13" id="KW-0813">Transport</keyword>
<feature type="domain" description="Membrane insertase YidC/Oxa/ALB C-terminal" evidence="15">
    <location>
        <begin position="353"/>
        <end position="530"/>
    </location>
</feature>
<dbReference type="NCBIfam" id="TIGR03593">
    <property type="entry name" value="yidC_nterm"/>
    <property type="match status" value="1"/>
</dbReference>
<dbReference type="Pfam" id="PF02096">
    <property type="entry name" value="60KD_IMP"/>
    <property type="match status" value="1"/>
</dbReference>
<comment type="subcellular location">
    <subcellularLocation>
        <location evidence="1">Cell inner membrane</location>
        <topology evidence="1">Multi-pass membrane protein</topology>
    </subcellularLocation>
    <subcellularLocation>
        <location evidence="13">Cell membrane</location>
        <topology evidence="13">Multi-pass membrane protein</topology>
    </subcellularLocation>
</comment>
<keyword evidence="9 13" id="KW-0472">Membrane</keyword>
<evidence type="ECO:0000256" key="12">
    <source>
        <dbReference type="ARBA" id="ARBA00033342"/>
    </source>
</evidence>
<keyword evidence="5 13" id="KW-1003">Cell membrane</keyword>
<feature type="transmembrane region" description="Helical" evidence="13">
    <location>
        <begin position="492"/>
        <end position="517"/>
    </location>
</feature>
<comment type="similarity">
    <text evidence="2 13">Belongs to the OXA1/ALB3/YidC family. Type 1 subfamily.</text>
</comment>
<feature type="transmembrane region" description="Helical" evidence="13">
    <location>
        <begin position="416"/>
        <end position="439"/>
    </location>
</feature>
<evidence type="ECO:0000259" key="15">
    <source>
        <dbReference type="Pfam" id="PF02096"/>
    </source>
</evidence>
<dbReference type="RefSeq" id="WP_009207205.1">
    <property type="nucleotide sequence ID" value="NC_022357.1"/>
</dbReference>
<evidence type="ECO:0000256" key="9">
    <source>
        <dbReference type="ARBA" id="ARBA00023136"/>
    </source>
</evidence>
<dbReference type="HOGENOM" id="CLU_016535_3_0_4"/>
<evidence type="ECO:0000256" key="1">
    <source>
        <dbReference type="ARBA" id="ARBA00004429"/>
    </source>
</evidence>
<evidence type="ECO:0000313" key="17">
    <source>
        <dbReference type="EMBL" id="BAN36832.1"/>
    </source>
</evidence>
<dbReference type="InterPro" id="IPR019998">
    <property type="entry name" value="Membr_insert_YidC"/>
</dbReference>
<dbReference type="Proteomes" id="UP000015559">
    <property type="component" value="Chromosome"/>
</dbReference>
<comment type="subunit">
    <text evidence="13">Interacts with the Sec translocase complex via SecD. Specifically interacts with transmembrane segments of nascent integral membrane proteins during membrane integration.</text>
</comment>